<feature type="compositionally biased region" description="Acidic residues" evidence="1">
    <location>
        <begin position="107"/>
        <end position="117"/>
    </location>
</feature>
<keyword evidence="2" id="KW-0812">Transmembrane</keyword>
<gene>
    <name evidence="3" type="ORF">THAPSDRAFT_3116</name>
</gene>
<accession>B8BWV2</accession>
<dbReference type="PaxDb" id="35128-Thaps3116"/>
<reference evidence="3 4" key="1">
    <citation type="journal article" date="2004" name="Science">
        <title>The genome of the diatom Thalassiosira pseudonana: ecology, evolution, and metabolism.</title>
        <authorList>
            <person name="Armbrust E.V."/>
            <person name="Berges J.A."/>
            <person name="Bowler C."/>
            <person name="Green B.R."/>
            <person name="Martinez D."/>
            <person name="Putnam N.H."/>
            <person name="Zhou S."/>
            <person name="Allen A.E."/>
            <person name="Apt K.E."/>
            <person name="Bechner M."/>
            <person name="Brzezinski M.A."/>
            <person name="Chaal B.K."/>
            <person name="Chiovitti A."/>
            <person name="Davis A.K."/>
            <person name="Demarest M.S."/>
            <person name="Detter J.C."/>
            <person name="Glavina T."/>
            <person name="Goodstein D."/>
            <person name="Hadi M.Z."/>
            <person name="Hellsten U."/>
            <person name="Hildebrand M."/>
            <person name="Jenkins B.D."/>
            <person name="Jurka J."/>
            <person name="Kapitonov V.V."/>
            <person name="Kroger N."/>
            <person name="Lau W.W."/>
            <person name="Lane T.W."/>
            <person name="Larimer F.W."/>
            <person name="Lippmeier J.C."/>
            <person name="Lucas S."/>
            <person name="Medina M."/>
            <person name="Montsant A."/>
            <person name="Obornik M."/>
            <person name="Parker M.S."/>
            <person name="Palenik B."/>
            <person name="Pazour G.J."/>
            <person name="Richardson P.M."/>
            <person name="Rynearson T.A."/>
            <person name="Saito M.A."/>
            <person name="Schwartz D.C."/>
            <person name="Thamatrakoln K."/>
            <person name="Valentin K."/>
            <person name="Vardi A."/>
            <person name="Wilkerson F.P."/>
            <person name="Rokhsar D.S."/>
        </authorList>
    </citation>
    <scope>NUCLEOTIDE SEQUENCE [LARGE SCALE GENOMIC DNA]</scope>
    <source>
        <strain evidence="3 4">CCMP1335</strain>
    </source>
</reference>
<reference evidence="3 4" key="2">
    <citation type="journal article" date="2008" name="Nature">
        <title>The Phaeodactylum genome reveals the evolutionary history of diatom genomes.</title>
        <authorList>
            <person name="Bowler C."/>
            <person name="Allen A.E."/>
            <person name="Badger J.H."/>
            <person name="Grimwood J."/>
            <person name="Jabbari K."/>
            <person name="Kuo A."/>
            <person name="Maheswari U."/>
            <person name="Martens C."/>
            <person name="Maumus F."/>
            <person name="Otillar R.P."/>
            <person name="Rayko E."/>
            <person name="Salamov A."/>
            <person name="Vandepoele K."/>
            <person name="Beszteri B."/>
            <person name="Gruber A."/>
            <person name="Heijde M."/>
            <person name="Katinka M."/>
            <person name="Mock T."/>
            <person name="Valentin K."/>
            <person name="Verret F."/>
            <person name="Berges J.A."/>
            <person name="Brownlee C."/>
            <person name="Cadoret J.P."/>
            <person name="Chiovitti A."/>
            <person name="Choi C.J."/>
            <person name="Coesel S."/>
            <person name="De Martino A."/>
            <person name="Detter J.C."/>
            <person name="Durkin C."/>
            <person name="Falciatore A."/>
            <person name="Fournet J."/>
            <person name="Haruta M."/>
            <person name="Huysman M.J."/>
            <person name="Jenkins B.D."/>
            <person name="Jiroutova K."/>
            <person name="Jorgensen R.E."/>
            <person name="Joubert Y."/>
            <person name="Kaplan A."/>
            <person name="Kroger N."/>
            <person name="Kroth P.G."/>
            <person name="La Roche J."/>
            <person name="Lindquist E."/>
            <person name="Lommer M."/>
            <person name="Martin-Jezequel V."/>
            <person name="Lopez P.J."/>
            <person name="Lucas S."/>
            <person name="Mangogna M."/>
            <person name="McGinnis K."/>
            <person name="Medlin L.K."/>
            <person name="Montsant A."/>
            <person name="Oudot-Le Secq M.P."/>
            <person name="Napoli C."/>
            <person name="Obornik M."/>
            <person name="Parker M.S."/>
            <person name="Petit J.L."/>
            <person name="Porcel B.M."/>
            <person name="Poulsen N."/>
            <person name="Robison M."/>
            <person name="Rychlewski L."/>
            <person name="Rynearson T.A."/>
            <person name="Schmutz J."/>
            <person name="Shapiro H."/>
            <person name="Siaut M."/>
            <person name="Stanley M."/>
            <person name="Sussman M.R."/>
            <person name="Taylor A.R."/>
            <person name="Vardi A."/>
            <person name="von Dassow P."/>
            <person name="Vyverman W."/>
            <person name="Willis A."/>
            <person name="Wyrwicz L.S."/>
            <person name="Rokhsar D.S."/>
            <person name="Weissenbach J."/>
            <person name="Armbrust E.V."/>
            <person name="Green B.R."/>
            <person name="Van de Peer Y."/>
            <person name="Grigoriev I.V."/>
        </authorList>
    </citation>
    <scope>NUCLEOTIDE SEQUENCE [LARGE SCALE GENOMIC DNA]</scope>
    <source>
        <strain evidence="3 4">CCMP1335</strain>
    </source>
</reference>
<evidence type="ECO:0000256" key="1">
    <source>
        <dbReference type="SAM" id="MobiDB-lite"/>
    </source>
</evidence>
<dbReference type="HOGENOM" id="CLU_978219_0_0_1"/>
<keyword evidence="2" id="KW-1133">Transmembrane helix</keyword>
<dbReference type="InParanoid" id="B8BWV2"/>
<dbReference type="Proteomes" id="UP000001449">
    <property type="component" value="Chromosome 3"/>
</dbReference>
<dbReference type="AlphaFoldDB" id="B8BWV2"/>
<feature type="transmembrane region" description="Helical" evidence="2">
    <location>
        <begin position="152"/>
        <end position="169"/>
    </location>
</feature>
<protein>
    <submittedName>
        <fullName evidence="3">Uncharacterized protein</fullName>
    </submittedName>
</protein>
<sequence length="285" mass="31391">MPTRRSNDDHDLFPRLDDSNRSGNRWTSTKSRSSFSSSITNSFSSAGNILQLLMNFDDDEAIDASETFAKSNPISRHDPSATSRAVGSFHDFEMSDEFSGNNSSTSVEEEYGIDDDGLPNTSLRAGPVNNNKRSNVSRGGRLSFVLSYCKRGFALVVVAVVIVLSGRVLSTLARGLSSSIDNPVEDAATTMMSSILDTPLEQPSDTTALNISYTEEELLRLSERIVEACDEQKLDEDMAPCQHLCKNALCCFEEERQCNCWGERPKLCLAHAACRELVSNDYSMP</sequence>
<feature type="compositionally biased region" description="Basic and acidic residues" evidence="1">
    <location>
        <begin position="1"/>
        <end position="20"/>
    </location>
</feature>
<dbReference type="EMBL" id="CM000640">
    <property type="protein sequence ID" value="EED94097.1"/>
    <property type="molecule type" value="Genomic_DNA"/>
</dbReference>
<name>B8BWV2_THAPS</name>
<organism evidence="3 4">
    <name type="scientific">Thalassiosira pseudonana</name>
    <name type="common">Marine diatom</name>
    <name type="synonym">Cyclotella nana</name>
    <dbReference type="NCBI Taxonomy" id="35128"/>
    <lineage>
        <taxon>Eukaryota</taxon>
        <taxon>Sar</taxon>
        <taxon>Stramenopiles</taxon>
        <taxon>Ochrophyta</taxon>
        <taxon>Bacillariophyta</taxon>
        <taxon>Coscinodiscophyceae</taxon>
        <taxon>Thalassiosirophycidae</taxon>
        <taxon>Thalassiosirales</taxon>
        <taxon>Thalassiosiraceae</taxon>
        <taxon>Thalassiosira</taxon>
    </lineage>
</organism>
<evidence type="ECO:0000256" key="2">
    <source>
        <dbReference type="SAM" id="Phobius"/>
    </source>
</evidence>
<dbReference type="GeneID" id="7442454"/>
<keyword evidence="4" id="KW-1185">Reference proteome</keyword>
<dbReference type="eggNOG" id="ENOG502TAJ6">
    <property type="taxonomic scope" value="Eukaryota"/>
</dbReference>
<evidence type="ECO:0000313" key="4">
    <source>
        <dbReference type="Proteomes" id="UP000001449"/>
    </source>
</evidence>
<dbReference type="KEGG" id="tps:THAPSDRAFT_3116"/>
<proteinExistence type="predicted"/>
<dbReference type="RefSeq" id="XP_002288661.1">
    <property type="nucleotide sequence ID" value="XM_002288625.1"/>
</dbReference>
<feature type="region of interest" description="Disordered" evidence="1">
    <location>
        <begin position="96"/>
        <end position="134"/>
    </location>
</feature>
<keyword evidence="2" id="KW-0472">Membrane</keyword>
<feature type="compositionally biased region" description="Polar residues" evidence="1">
    <location>
        <begin position="119"/>
        <end position="134"/>
    </location>
</feature>
<feature type="region of interest" description="Disordered" evidence="1">
    <location>
        <begin position="1"/>
        <end position="37"/>
    </location>
</feature>
<feature type="compositionally biased region" description="Low complexity" evidence="1">
    <location>
        <begin position="27"/>
        <end position="37"/>
    </location>
</feature>
<evidence type="ECO:0000313" key="3">
    <source>
        <dbReference type="EMBL" id="EED94097.1"/>
    </source>
</evidence>